<comment type="similarity">
    <text evidence="1">Belongs to the aldehyde dehydrogenase family.</text>
</comment>
<dbReference type="RefSeq" id="XP_024581651.1">
    <property type="nucleotide sequence ID" value="XM_024716010.1"/>
</dbReference>
<dbReference type="GeneID" id="36396645"/>
<sequence>MNHNQESSAFKALLPPPEMDYVSREELMSAVQNFARAQGYAVSIKRSNAGKRVFLKCDSGGLYQLKINLEERKRERSTRRIDCPFLLSG</sequence>
<evidence type="ECO:0000313" key="2">
    <source>
        <dbReference type="EMBL" id="CEG45282.1"/>
    </source>
</evidence>
<dbReference type="GO" id="GO:0005739">
    <property type="term" value="C:mitochondrion"/>
    <property type="evidence" value="ECO:0007669"/>
    <property type="project" value="TreeGrafter"/>
</dbReference>
<organism evidence="2 3">
    <name type="scientific">Plasmopara halstedii</name>
    <name type="common">Downy mildew of sunflower</name>
    <dbReference type="NCBI Taxonomy" id="4781"/>
    <lineage>
        <taxon>Eukaryota</taxon>
        <taxon>Sar</taxon>
        <taxon>Stramenopiles</taxon>
        <taxon>Oomycota</taxon>
        <taxon>Peronosporomycetes</taxon>
        <taxon>Peronosporales</taxon>
        <taxon>Peronosporaceae</taxon>
        <taxon>Plasmopara</taxon>
    </lineage>
</organism>
<dbReference type="OrthoDB" id="2405024at2759"/>
<reference evidence="3" key="1">
    <citation type="submission" date="2014-09" db="EMBL/GenBank/DDBJ databases">
        <authorList>
            <person name="Sharma Rahul"/>
            <person name="Thines Marco"/>
        </authorList>
    </citation>
    <scope>NUCLEOTIDE SEQUENCE [LARGE SCALE GENOMIC DNA]</scope>
</reference>
<dbReference type="GO" id="GO:0006210">
    <property type="term" value="P:thymine catabolic process"/>
    <property type="evidence" value="ECO:0007669"/>
    <property type="project" value="TreeGrafter"/>
</dbReference>
<protein>
    <submittedName>
        <fullName evidence="2">Uncharacterized protein</fullName>
    </submittedName>
</protein>
<dbReference type="EMBL" id="CCYD01001572">
    <property type="protein sequence ID" value="CEG45282.1"/>
    <property type="molecule type" value="Genomic_DNA"/>
</dbReference>
<dbReference type="InterPro" id="IPR010061">
    <property type="entry name" value="MeMal-semiAld_DH"/>
</dbReference>
<evidence type="ECO:0000313" key="3">
    <source>
        <dbReference type="Proteomes" id="UP000054928"/>
    </source>
</evidence>
<feature type="non-terminal residue" evidence="2">
    <location>
        <position position="89"/>
    </location>
</feature>
<dbReference type="STRING" id="4781.A0A0P1ATP6"/>
<dbReference type="GO" id="GO:0006574">
    <property type="term" value="P:L-valine catabolic process"/>
    <property type="evidence" value="ECO:0007669"/>
    <property type="project" value="TreeGrafter"/>
</dbReference>
<proteinExistence type="inferred from homology"/>
<dbReference type="AlphaFoldDB" id="A0A0P1ATP6"/>
<name>A0A0P1ATP6_PLAHL</name>
<evidence type="ECO:0000256" key="1">
    <source>
        <dbReference type="ARBA" id="ARBA00009986"/>
    </source>
</evidence>
<dbReference type="GO" id="GO:0004491">
    <property type="term" value="F:methylmalonate-semialdehyde dehydrogenase (acylating, NAD) activity"/>
    <property type="evidence" value="ECO:0007669"/>
    <property type="project" value="InterPro"/>
</dbReference>
<keyword evidence="3" id="KW-1185">Reference proteome</keyword>
<accession>A0A0P1ATP6</accession>
<dbReference type="PANTHER" id="PTHR43866:SF3">
    <property type="entry name" value="METHYLMALONATE-SEMIALDEHYDE DEHYDROGENASE [ACYLATING], MITOCHONDRIAL"/>
    <property type="match status" value="1"/>
</dbReference>
<dbReference type="Proteomes" id="UP000054928">
    <property type="component" value="Unassembled WGS sequence"/>
</dbReference>
<dbReference type="PANTHER" id="PTHR43866">
    <property type="entry name" value="MALONATE-SEMIALDEHYDE DEHYDROGENASE"/>
    <property type="match status" value="1"/>
</dbReference>